<evidence type="ECO:0000313" key="5">
    <source>
        <dbReference type="Proteomes" id="UP001172791"/>
    </source>
</evidence>
<gene>
    <name evidence="2" type="ORF">DBA34_01300</name>
    <name evidence="3" type="ORF">DBB29_24925</name>
</gene>
<accession>A0AAW7MGN4</accession>
<evidence type="ECO:0000313" key="4">
    <source>
        <dbReference type="Proteomes" id="UP001172788"/>
    </source>
</evidence>
<dbReference type="InterPro" id="IPR054195">
    <property type="entry name" value="DUF6900"/>
</dbReference>
<dbReference type="EMBL" id="QAIC01000022">
    <property type="protein sequence ID" value="MDN4571906.1"/>
    <property type="molecule type" value="Genomic_DNA"/>
</dbReference>
<dbReference type="Proteomes" id="UP001172788">
    <property type="component" value="Unassembled WGS sequence"/>
</dbReference>
<protein>
    <recommendedName>
        <fullName evidence="1">DUF6900 domain-containing protein</fullName>
    </recommendedName>
</protein>
<organism evidence="2 5">
    <name type="scientific">Pandoraea cepalis</name>
    <dbReference type="NCBI Taxonomy" id="2508294"/>
    <lineage>
        <taxon>Bacteria</taxon>
        <taxon>Pseudomonadati</taxon>
        <taxon>Pseudomonadota</taxon>
        <taxon>Betaproteobacteria</taxon>
        <taxon>Burkholderiales</taxon>
        <taxon>Burkholderiaceae</taxon>
        <taxon>Pandoraea</taxon>
    </lineage>
</organism>
<proteinExistence type="predicted"/>
<evidence type="ECO:0000259" key="1">
    <source>
        <dbReference type="Pfam" id="PF21841"/>
    </source>
</evidence>
<dbReference type="Proteomes" id="UP001172791">
    <property type="component" value="Unassembled WGS sequence"/>
</dbReference>
<sequence length="151" mass="16557">MSSDRILMNLRAYLRGIADVNSQHLLILSECKAVRSLAKQDLKRRVAETLGELTDEEVRAIACEDVDLQQLASEAMAGKKSAGTDNVAQLTLSISAYSELENIAKSTLRVSTLKSRNSDALDFYDVSVWAINQALEQAYIAGMTDHHRSAG</sequence>
<comment type="caution">
    <text evidence="2">The sequence shown here is derived from an EMBL/GenBank/DDBJ whole genome shotgun (WGS) entry which is preliminary data.</text>
</comment>
<dbReference type="AlphaFoldDB" id="A0AAW7MGN4"/>
<dbReference type="EMBL" id="QAID01000046">
    <property type="protein sequence ID" value="MDN4581360.1"/>
    <property type="molecule type" value="Genomic_DNA"/>
</dbReference>
<evidence type="ECO:0000313" key="2">
    <source>
        <dbReference type="EMBL" id="MDN4571906.1"/>
    </source>
</evidence>
<reference evidence="2" key="1">
    <citation type="submission" date="2018-04" db="EMBL/GenBank/DDBJ databases">
        <authorList>
            <person name="Jy Z."/>
        </authorList>
    </citation>
    <scope>NUCLEOTIDE SEQUENCE</scope>
    <source>
        <strain evidence="3">AS13</strain>
        <strain evidence="2">LA18</strain>
    </source>
</reference>
<dbReference type="Pfam" id="PF21841">
    <property type="entry name" value="DUF6900"/>
    <property type="match status" value="1"/>
</dbReference>
<keyword evidence="4" id="KW-1185">Reference proteome</keyword>
<dbReference type="RefSeq" id="WP_301233249.1">
    <property type="nucleotide sequence ID" value="NZ_QAIC01000022.1"/>
</dbReference>
<name>A0AAW7MGN4_9BURK</name>
<evidence type="ECO:0000313" key="3">
    <source>
        <dbReference type="EMBL" id="MDN4581360.1"/>
    </source>
</evidence>
<feature type="domain" description="DUF6900" evidence="1">
    <location>
        <begin position="99"/>
        <end position="144"/>
    </location>
</feature>